<organism evidence="2 3">
    <name type="scientific">Tumebacillus avium</name>
    <dbReference type="NCBI Taxonomy" id="1903704"/>
    <lineage>
        <taxon>Bacteria</taxon>
        <taxon>Bacillati</taxon>
        <taxon>Bacillota</taxon>
        <taxon>Bacilli</taxon>
        <taxon>Bacillales</taxon>
        <taxon>Alicyclobacillaceae</taxon>
        <taxon>Tumebacillus</taxon>
    </lineage>
</organism>
<proteinExistence type="predicted"/>
<dbReference type="OrthoDB" id="9901206at2"/>
<reference evidence="3" key="1">
    <citation type="submission" date="2017-05" db="EMBL/GenBank/DDBJ databases">
        <authorList>
            <person name="Sung H."/>
        </authorList>
    </citation>
    <scope>NUCLEOTIDE SEQUENCE [LARGE SCALE GENOMIC DNA]</scope>
    <source>
        <strain evidence="3">AR23208</strain>
    </source>
</reference>
<dbReference type="AlphaFoldDB" id="A0A1Y0IM75"/>
<protein>
    <submittedName>
        <fullName evidence="2">Uncharacterized protein</fullName>
    </submittedName>
</protein>
<keyword evidence="1" id="KW-0732">Signal</keyword>
<evidence type="ECO:0000313" key="3">
    <source>
        <dbReference type="Proteomes" id="UP000195437"/>
    </source>
</evidence>
<name>A0A1Y0IM75_9BACL</name>
<accession>A0A1Y0IM75</accession>
<dbReference type="KEGG" id="tum:CBW65_12015"/>
<keyword evidence="3" id="KW-1185">Reference proteome</keyword>
<feature type="chain" id="PRO_5012982490" evidence="1">
    <location>
        <begin position="24"/>
        <end position="81"/>
    </location>
</feature>
<evidence type="ECO:0000313" key="2">
    <source>
        <dbReference type="EMBL" id="ARU61662.1"/>
    </source>
</evidence>
<sequence length="81" mass="8992">MKKLILAAVLAAGALSVAVPAQAATVITPEWNEDWVVAELWFADYPPQYYYNAETGYSGQLQRVYPQADGGYIGVYYGQWL</sequence>
<dbReference type="EMBL" id="CP021434">
    <property type="protein sequence ID" value="ARU61662.1"/>
    <property type="molecule type" value="Genomic_DNA"/>
</dbReference>
<gene>
    <name evidence="2" type="ORF">CBW65_12015</name>
</gene>
<dbReference type="RefSeq" id="WP_087457041.1">
    <property type="nucleotide sequence ID" value="NZ_CP021434.1"/>
</dbReference>
<dbReference type="Proteomes" id="UP000195437">
    <property type="component" value="Chromosome"/>
</dbReference>
<feature type="signal peptide" evidence="1">
    <location>
        <begin position="1"/>
        <end position="23"/>
    </location>
</feature>
<evidence type="ECO:0000256" key="1">
    <source>
        <dbReference type="SAM" id="SignalP"/>
    </source>
</evidence>